<evidence type="ECO:0000313" key="3">
    <source>
        <dbReference type="Proteomes" id="UP000255036"/>
    </source>
</evidence>
<dbReference type="Proteomes" id="UP000255036">
    <property type="component" value="Unassembled WGS sequence"/>
</dbReference>
<dbReference type="OrthoDB" id="9796142at2"/>
<keyword evidence="3" id="KW-1185">Reference proteome</keyword>
<accession>A0A371AZZ9</accession>
<evidence type="ECO:0008006" key="4">
    <source>
        <dbReference type="Google" id="ProtNLM"/>
    </source>
</evidence>
<feature type="transmembrane region" description="Helical" evidence="1">
    <location>
        <begin position="20"/>
        <end position="52"/>
    </location>
</feature>
<keyword evidence="1" id="KW-0472">Membrane</keyword>
<dbReference type="PANTHER" id="PTHR35007:SF1">
    <property type="entry name" value="PILUS ASSEMBLY PROTEIN"/>
    <property type="match status" value="1"/>
</dbReference>
<sequence>MKKIDYLNYKFSKREWIFYILQALSIIITICYLFYSSILIYPLFLPFIFWFLKEKKRTLVKKRKQVFCLQFRDGIYAVSGALCVGYSIENAWKEAYEDMIKLYGAEEMVTYEFRLINHQINMNIPIEDIIDDLGKRTQLEDIISFSDIFHVSKKTGGDMVQIIKSTAEVIADKAEIEKDIQTILAGKQLEFKAMFGIPFIIILFIKLTTHDYFAPVYGNVLGIVVMTVCLGLYAAAIWIGKKLVEIEV</sequence>
<protein>
    <recommendedName>
        <fullName evidence="4">Type II secretion system protein GspF domain-containing protein</fullName>
    </recommendedName>
</protein>
<name>A0A371AZZ9_9FIRM</name>
<dbReference type="RefSeq" id="WP_115480280.1">
    <property type="nucleotide sequence ID" value="NZ_QRCT01000007.1"/>
</dbReference>
<feature type="transmembrane region" description="Helical" evidence="1">
    <location>
        <begin position="220"/>
        <end position="240"/>
    </location>
</feature>
<dbReference type="AlphaFoldDB" id="A0A371AZZ9"/>
<proteinExistence type="predicted"/>
<keyword evidence="1" id="KW-0812">Transmembrane</keyword>
<evidence type="ECO:0000313" key="2">
    <source>
        <dbReference type="EMBL" id="RDU25072.1"/>
    </source>
</evidence>
<dbReference type="EMBL" id="QRCT01000007">
    <property type="protein sequence ID" value="RDU25072.1"/>
    <property type="molecule type" value="Genomic_DNA"/>
</dbReference>
<dbReference type="PANTHER" id="PTHR35007">
    <property type="entry name" value="INTEGRAL MEMBRANE PROTEIN-RELATED"/>
    <property type="match status" value="1"/>
</dbReference>
<gene>
    <name evidence="2" type="ORF">DWV06_00810</name>
</gene>
<organism evidence="2 3">
    <name type="scientific">Anaerosacchariphilus polymeriproducens</name>
    <dbReference type="NCBI Taxonomy" id="1812858"/>
    <lineage>
        <taxon>Bacteria</taxon>
        <taxon>Bacillati</taxon>
        <taxon>Bacillota</taxon>
        <taxon>Clostridia</taxon>
        <taxon>Lachnospirales</taxon>
        <taxon>Lachnospiraceae</taxon>
        <taxon>Anaerosacchariphilus</taxon>
    </lineage>
</organism>
<keyword evidence="1" id="KW-1133">Transmembrane helix</keyword>
<reference evidence="2 3" key="1">
    <citation type="submission" date="2018-07" db="EMBL/GenBank/DDBJ databases">
        <title>Anaerosacharophilus polymeroproducens gen. nov. sp. nov., an anaerobic bacterium isolated from salt field.</title>
        <authorList>
            <person name="Kim W."/>
            <person name="Yang S.-H."/>
            <person name="Oh J."/>
            <person name="Lee J.-H."/>
            <person name="Kwon K.K."/>
        </authorList>
    </citation>
    <scope>NUCLEOTIDE SEQUENCE [LARGE SCALE GENOMIC DNA]</scope>
    <source>
        <strain evidence="2 3">MCWD5</strain>
    </source>
</reference>
<feature type="transmembrane region" description="Helical" evidence="1">
    <location>
        <begin position="191"/>
        <end position="208"/>
    </location>
</feature>
<comment type="caution">
    <text evidence="2">The sequence shown here is derived from an EMBL/GenBank/DDBJ whole genome shotgun (WGS) entry which is preliminary data.</text>
</comment>
<evidence type="ECO:0000256" key="1">
    <source>
        <dbReference type="SAM" id="Phobius"/>
    </source>
</evidence>